<sequence>MCLSPLIKSVCCWHQRQLISKWCGILLQLLLLCKAPPGVPRHLLRKRYAAASNLPTLSHAASGMAPFQGHRVYTTLAFGCAKFYNFRAAAYTARQLTEVEISHACTGNRNILR</sequence>
<evidence type="ECO:0000313" key="2">
    <source>
        <dbReference type="Proteomes" id="UP000240212"/>
    </source>
</evidence>
<gene>
    <name evidence="1" type="ORF">C7G83_14300</name>
</gene>
<dbReference type="AlphaFoldDB" id="A0A2P8VGV1"/>
<organism evidence="1 2">
    <name type="scientific">Siccibacter turicensis</name>
    <dbReference type="NCBI Taxonomy" id="357233"/>
    <lineage>
        <taxon>Bacteria</taxon>
        <taxon>Pseudomonadati</taxon>
        <taxon>Pseudomonadota</taxon>
        <taxon>Gammaproteobacteria</taxon>
        <taxon>Enterobacterales</taxon>
        <taxon>Enterobacteriaceae</taxon>
        <taxon>Siccibacter</taxon>
    </lineage>
</organism>
<reference evidence="1 2" key="1">
    <citation type="submission" date="2018-03" db="EMBL/GenBank/DDBJ databases">
        <title>Draft genome sequence of the first documented clinical Siccibacter turicensis isolate in Austria.</title>
        <authorList>
            <person name="Lepuschitz S."/>
            <person name="Pekard-Amenitsch S."/>
            <person name="Haunold R."/>
            <person name="Schill S."/>
            <person name="Mach R."/>
            <person name="Allerberger F."/>
            <person name="Ruppitsch W."/>
            <person name="Forsythe S.J."/>
        </authorList>
    </citation>
    <scope>NUCLEOTIDE SEQUENCE [LARGE SCALE GENOMIC DNA]</scope>
    <source>
        <strain evidence="1 2">6100069499-17</strain>
    </source>
</reference>
<comment type="caution">
    <text evidence="1">The sequence shown here is derived from an EMBL/GenBank/DDBJ whole genome shotgun (WGS) entry which is preliminary data.</text>
</comment>
<dbReference type="EMBL" id="PYEP01000006">
    <property type="protein sequence ID" value="PSN06775.1"/>
    <property type="molecule type" value="Genomic_DNA"/>
</dbReference>
<dbReference type="Proteomes" id="UP000240212">
    <property type="component" value="Unassembled WGS sequence"/>
</dbReference>
<proteinExistence type="predicted"/>
<protein>
    <submittedName>
        <fullName evidence="1">Uncharacterized protein</fullName>
    </submittedName>
</protein>
<accession>A0A2P8VGV1</accession>
<name>A0A2P8VGV1_9ENTR</name>
<keyword evidence="2" id="KW-1185">Reference proteome</keyword>
<evidence type="ECO:0000313" key="1">
    <source>
        <dbReference type="EMBL" id="PSN06775.1"/>
    </source>
</evidence>